<protein>
    <submittedName>
        <fullName evidence="8">Class I SAM-dependent methyltransferase</fullName>
        <ecNumber evidence="8">2.1.1.-</ecNumber>
    </submittedName>
</protein>
<dbReference type="SUPFAM" id="SSF53335">
    <property type="entry name" value="S-adenosyl-L-methionine-dependent methyltransferases"/>
    <property type="match status" value="1"/>
</dbReference>
<reference evidence="9" key="1">
    <citation type="journal article" date="2019" name="Int. J. Syst. Evol. Microbiol.">
        <title>The Global Catalogue of Microorganisms (GCM) 10K type strain sequencing project: providing services to taxonomists for standard genome sequencing and annotation.</title>
        <authorList>
            <consortium name="The Broad Institute Genomics Platform"/>
            <consortium name="The Broad Institute Genome Sequencing Center for Infectious Disease"/>
            <person name="Wu L."/>
            <person name="Ma J."/>
        </authorList>
    </citation>
    <scope>NUCLEOTIDE SEQUENCE [LARGE SCALE GENOMIC DNA]</scope>
    <source>
        <strain evidence="9">CCUG 56029</strain>
    </source>
</reference>
<dbReference type="InterPro" id="IPR057206">
    <property type="entry name" value="DUF7884"/>
</dbReference>
<comment type="caution">
    <text evidence="8">The sequence shown here is derived from an EMBL/GenBank/DDBJ whole genome shotgun (WGS) entry which is preliminary data.</text>
</comment>
<dbReference type="PIRSF" id="PIRSF003085">
    <property type="entry name" value="CMAS"/>
    <property type="match status" value="1"/>
</dbReference>
<evidence type="ECO:0000259" key="7">
    <source>
        <dbReference type="Pfam" id="PF25371"/>
    </source>
</evidence>
<dbReference type="PANTHER" id="PTHR43667">
    <property type="entry name" value="CYCLOPROPANE-FATTY-ACYL-PHOSPHOLIPID SYNTHASE"/>
    <property type="match status" value="1"/>
</dbReference>
<dbReference type="EC" id="2.1.1.-" evidence="8"/>
<name>A0ABW4R835_9RHOB</name>
<keyword evidence="3 8" id="KW-0808">Transferase</keyword>
<dbReference type="InterPro" id="IPR029063">
    <property type="entry name" value="SAM-dependent_MTases_sf"/>
</dbReference>
<keyword evidence="9" id="KW-1185">Reference proteome</keyword>
<dbReference type="PANTHER" id="PTHR43667:SF1">
    <property type="entry name" value="CYCLOPROPANE-FATTY-ACYL-PHOSPHOLIPID SYNTHASE"/>
    <property type="match status" value="1"/>
</dbReference>
<dbReference type="CDD" id="cd02440">
    <property type="entry name" value="AdoMet_MTases"/>
    <property type="match status" value="1"/>
</dbReference>
<feature type="region of interest" description="Disordered" evidence="6">
    <location>
        <begin position="404"/>
        <end position="428"/>
    </location>
</feature>
<keyword evidence="4" id="KW-0949">S-adenosyl-L-methionine</keyword>
<proteinExistence type="inferred from homology"/>
<evidence type="ECO:0000256" key="3">
    <source>
        <dbReference type="ARBA" id="ARBA00022679"/>
    </source>
</evidence>
<evidence type="ECO:0000256" key="5">
    <source>
        <dbReference type="ARBA" id="ARBA00023098"/>
    </source>
</evidence>
<keyword evidence="5" id="KW-0443">Lipid metabolism</keyword>
<organism evidence="8 9">
    <name type="scientific">Paracoccus pacificus</name>
    <dbReference type="NCBI Taxonomy" id="1463598"/>
    <lineage>
        <taxon>Bacteria</taxon>
        <taxon>Pseudomonadati</taxon>
        <taxon>Pseudomonadota</taxon>
        <taxon>Alphaproteobacteria</taxon>
        <taxon>Rhodobacterales</taxon>
        <taxon>Paracoccaceae</taxon>
        <taxon>Paracoccus</taxon>
    </lineage>
</organism>
<evidence type="ECO:0000313" key="9">
    <source>
        <dbReference type="Proteomes" id="UP001597213"/>
    </source>
</evidence>
<dbReference type="InterPro" id="IPR003333">
    <property type="entry name" value="CMAS"/>
</dbReference>
<evidence type="ECO:0000256" key="4">
    <source>
        <dbReference type="ARBA" id="ARBA00022691"/>
    </source>
</evidence>
<dbReference type="Proteomes" id="UP001597213">
    <property type="component" value="Unassembled WGS sequence"/>
</dbReference>
<keyword evidence="2 8" id="KW-0489">Methyltransferase</keyword>
<dbReference type="Gene3D" id="3.40.50.150">
    <property type="entry name" value="Vaccinia Virus protein VP39"/>
    <property type="match status" value="1"/>
</dbReference>
<dbReference type="Pfam" id="PF25371">
    <property type="entry name" value="DUF7884"/>
    <property type="match status" value="1"/>
</dbReference>
<dbReference type="EMBL" id="JBHUEN010000034">
    <property type="protein sequence ID" value="MFD1882431.1"/>
    <property type="molecule type" value="Genomic_DNA"/>
</dbReference>
<dbReference type="GO" id="GO:0032259">
    <property type="term" value="P:methylation"/>
    <property type="evidence" value="ECO:0007669"/>
    <property type="project" value="UniProtKB-KW"/>
</dbReference>
<comment type="similarity">
    <text evidence="1">Belongs to the CFA/CMAS family.</text>
</comment>
<evidence type="ECO:0000256" key="2">
    <source>
        <dbReference type="ARBA" id="ARBA00022603"/>
    </source>
</evidence>
<evidence type="ECO:0000313" key="8">
    <source>
        <dbReference type="EMBL" id="MFD1882431.1"/>
    </source>
</evidence>
<feature type="compositionally biased region" description="Polar residues" evidence="6">
    <location>
        <begin position="417"/>
        <end position="428"/>
    </location>
</feature>
<accession>A0ABW4R835</accession>
<evidence type="ECO:0000256" key="1">
    <source>
        <dbReference type="ARBA" id="ARBA00010815"/>
    </source>
</evidence>
<gene>
    <name evidence="8" type="ORF">ACFSCT_11970</name>
</gene>
<dbReference type="RefSeq" id="WP_379143049.1">
    <property type="nucleotide sequence ID" value="NZ_JBHUEN010000034.1"/>
</dbReference>
<dbReference type="InterPro" id="IPR050723">
    <property type="entry name" value="CFA/CMAS"/>
</dbReference>
<feature type="domain" description="DUF7884" evidence="7">
    <location>
        <begin position="23"/>
        <end position="89"/>
    </location>
</feature>
<dbReference type="Pfam" id="PF02353">
    <property type="entry name" value="CMAS"/>
    <property type="match status" value="1"/>
</dbReference>
<evidence type="ECO:0000256" key="6">
    <source>
        <dbReference type="SAM" id="MobiDB-lite"/>
    </source>
</evidence>
<sequence length="428" mass="47740">MNLLLKKFLEGFIYTGDLTVIDHNGHQDRFGDGTGAPVVVRLNTAATELALAIDPELHLGEAYMDGRADILSGDMYGLLKLVFENSGPTVGTKPWMKALAVARKGARRLHQLNTLARSRQNVRRHYDLSADFYRIFLDPDMQYSCAYFPSPGITLDQAQLLKKRHIAAKLLIPEGASVLDIGCGWGGLGVYLARIAGARVTGVTLSEEQLAVAQRRAGDERNPPDFRFQDYRDITGTFDRIVSVGMFEHVGVSHYRTYFNKAAKLLDRDGVMLMHTIGRSDSPAATNPFIRKYIFPGGYLPSLSEIMAAIEPSGLGVTDVEVLRLHYADTLAAWRARFMARRAEAKALYDESFCRMWEFYLAASEAGFRWQNIVVYQVQLSHRQNAVPLTRDYIVPEEARLAQAERDRGLPGPAWPDSQQPAARSLSA</sequence>
<dbReference type="GO" id="GO:0008168">
    <property type="term" value="F:methyltransferase activity"/>
    <property type="evidence" value="ECO:0007669"/>
    <property type="project" value="UniProtKB-KW"/>
</dbReference>